<dbReference type="InterPro" id="IPR023769">
    <property type="entry name" value="NO_SlmA"/>
</dbReference>
<dbReference type="STRING" id="392484.LP43_0593"/>
<evidence type="ECO:0000313" key="8">
    <source>
        <dbReference type="EMBL" id="KGM08170.1"/>
    </source>
</evidence>
<evidence type="ECO:0000256" key="4">
    <source>
        <dbReference type="ARBA" id="ARBA00023306"/>
    </source>
</evidence>
<evidence type="ECO:0000256" key="3">
    <source>
        <dbReference type="ARBA" id="ARBA00023125"/>
    </source>
</evidence>
<keyword evidence="4 5" id="KW-0131">Cell cycle</keyword>
<proteinExistence type="inferred from homology"/>
<dbReference type="Gene3D" id="1.10.357.10">
    <property type="entry name" value="Tetracycline Repressor, domain 2"/>
    <property type="match status" value="1"/>
</dbReference>
<dbReference type="InterPro" id="IPR054580">
    <property type="entry name" value="SlmA-like_C"/>
</dbReference>
<dbReference type="GO" id="GO:0051301">
    <property type="term" value="P:cell division"/>
    <property type="evidence" value="ECO:0007669"/>
    <property type="project" value="UniProtKB-KW"/>
</dbReference>
<dbReference type="GO" id="GO:0043565">
    <property type="term" value="F:sequence-specific DNA binding"/>
    <property type="evidence" value="ECO:0007669"/>
    <property type="project" value="UniProtKB-UniRule"/>
</dbReference>
<dbReference type="PANTHER" id="PTHR43479">
    <property type="entry name" value="ACREF/ENVCD OPERON REPRESSOR-RELATED"/>
    <property type="match status" value="1"/>
</dbReference>
<dbReference type="GO" id="GO:0005737">
    <property type="term" value="C:cytoplasm"/>
    <property type="evidence" value="ECO:0007669"/>
    <property type="project" value="UniProtKB-UniRule"/>
</dbReference>
<evidence type="ECO:0000256" key="1">
    <source>
        <dbReference type="ARBA" id="ARBA00022490"/>
    </source>
</evidence>
<dbReference type="PANTHER" id="PTHR43479:SF11">
    <property type="entry name" value="ACREF_ENVCD OPERON REPRESSOR-RELATED"/>
    <property type="match status" value="1"/>
</dbReference>
<evidence type="ECO:0000256" key="6">
    <source>
        <dbReference type="PROSITE-ProRule" id="PRU00335"/>
    </source>
</evidence>
<dbReference type="InterPro" id="IPR036271">
    <property type="entry name" value="Tet_transcr_reg_TetR-rel_C_sf"/>
</dbReference>
<dbReference type="PROSITE" id="PS50977">
    <property type="entry name" value="HTH_TETR_2"/>
    <property type="match status" value="1"/>
</dbReference>
<dbReference type="NCBIfam" id="NF007015">
    <property type="entry name" value="PRK09480.1"/>
    <property type="match status" value="1"/>
</dbReference>
<dbReference type="AlphaFoldDB" id="A0A0A0BJX6"/>
<dbReference type="InterPro" id="IPR050624">
    <property type="entry name" value="HTH-type_Tx_Regulator"/>
</dbReference>
<comment type="similarity">
    <text evidence="5">Belongs to the nucleoid occlusion factor SlmA family.</text>
</comment>
<gene>
    <name evidence="5" type="primary">slmA</name>
    <name evidence="8" type="ORF">LP43_0593</name>
</gene>
<sequence length="205" mass="23170">MSDNVQATRAEAKSSRRQQILEALATQLEQYPGERITTAKLAASLNVSEAALYRHFPSKARMFEGLIGFAEDTVFGLIRRIIEEDQNALSRIEKIMTLLLGFSAKNPGITSVLVGAALTGETERLRLRVSQFFDRLETQFRQILRERELSLTEAGGRPVNETANLLLSIVEGHMQQYVRSSYRQSPLTGWEQQWQLIANLLRAYA</sequence>
<dbReference type="Proteomes" id="UP000029999">
    <property type="component" value="Unassembled WGS sequence"/>
</dbReference>
<feature type="DNA-binding region" description="H-T-H motif" evidence="6">
    <location>
        <begin position="37"/>
        <end position="56"/>
    </location>
</feature>
<dbReference type="InterPro" id="IPR009057">
    <property type="entry name" value="Homeodomain-like_sf"/>
</dbReference>
<comment type="caution">
    <text evidence="8">The sequence shown here is derived from an EMBL/GenBank/DDBJ whole genome shotgun (WGS) entry which is preliminary data.</text>
</comment>
<comment type="subunit">
    <text evidence="5">Homodimer. Interacts with FtsZ.</text>
</comment>
<keyword evidence="3 5" id="KW-0238">DNA-binding</keyword>
<comment type="subcellular location">
    <subcellularLocation>
        <location evidence="5">Cytoplasm</location>
        <location evidence="5">Nucleoid</location>
    </subcellularLocation>
</comment>
<dbReference type="Pfam" id="PF22276">
    <property type="entry name" value="SlmA-like_C"/>
    <property type="match status" value="1"/>
</dbReference>
<reference evidence="8 9" key="1">
    <citation type="submission" date="2014-09" db="EMBL/GenBank/DDBJ databases">
        <authorList>
            <person name="Grob C."/>
            <person name="Taubert M."/>
            <person name="Howat A.M."/>
            <person name="Burns O.J."/>
            <person name="Dixon J.L."/>
            <person name="Chen Y."/>
            <person name="Murrell J.C."/>
        </authorList>
    </citation>
    <scope>NUCLEOTIDE SEQUENCE [LARGE SCALE GENOMIC DNA]</scope>
    <source>
        <strain evidence="8">L4</strain>
    </source>
</reference>
<dbReference type="SUPFAM" id="SSF46689">
    <property type="entry name" value="Homeodomain-like"/>
    <property type="match status" value="1"/>
</dbReference>
<name>A0A0A0BJX6_9GAMM</name>
<dbReference type="GO" id="GO:0043590">
    <property type="term" value="C:bacterial nucleoid"/>
    <property type="evidence" value="ECO:0007669"/>
    <property type="project" value="UniProtKB-UniRule"/>
</dbReference>
<organism evidence="8 9">
    <name type="scientific">Methylophaga thiooxydans</name>
    <dbReference type="NCBI Taxonomy" id="392484"/>
    <lineage>
        <taxon>Bacteria</taxon>
        <taxon>Pseudomonadati</taxon>
        <taxon>Pseudomonadota</taxon>
        <taxon>Gammaproteobacteria</taxon>
        <taxon>Thiotrichales</taxon>
        <taxon>Piscirickettsiaceae</taxon>
        <taxon>Methylophaga</taxon>
    </lineage>
</organism>
<comment type="function">
    <text evidence="5">Required for nucleoid occlusion (NO) phenomenon, which prevents Z-ring formation and cell division over the nucleoid. Acts as a DNA-associated cell division inhibitor that binds simultaneously chromosomal DNA and FtsZ, and disrupts the assembly of FtsZ polymers. SlmA-DNA-binding sequences (SBS) are dispersed on non-Ter regions of the chromosome, preventing FtsZ polymerization at these regions.</text>
</comment>
<dbReference type="GO" id="GO:0010974">
    <property type="term" value="P:negative regulation of division septum assembly"/>
    <property type="evidence" value="ECO:0007669"/>
    <property type="project" value="InterPro"/>
</dbReference>
<dbReference type="SUPFAM" id="SSF48498">
    <property type="entry name" value="Tetracyclin repressor-like, C-terminal domain"/>
    <property type="match status" value="1"/>
</dbReference>
<evidence type="ECO:0000256" key="5">
    <source>
        <dbReference type="HAMAP-Rule" id="MF_01839"/>
    </source>
</evidence>
<dbReference type="Pfam" id="PF00440">
    <property type="entry name" value="TetR_N"/>
    <property type="match status" value="1"/>
</dbReference>
<evidence type="ECO:0000259" key="7">
    <source>
        <dbReference type="PROSITE" id="PS50977"/>
    </source>
</evidence>
<dbReference type="RefSeq" id="WP_036311768.1">
    <property type="nucleotide sequence ID" value="NZ_JRQD01000001.1"/>
</dbReference>
<dbReference type="InterPro" id="IPR001647">
    <property type="entry name" value="HTH_TetR"/>
</dbReference>
<dbReference type="EMBL" id="JRQD01000001">
    <property type="protein sequence ID" value="KGM08170.1"/>
    <property type="molecule type" value="Genomic_DNA"/>
</dbReference>
<evidence type="ECO:0000256" key="2">
    <source>
        <dbReference type="ARBA" id="ARBA00022618"/>
    </source>
</evidence>
<accession>A0A0A0BJX6</accession>
<evidence type="ECO:0000313" key="9">
    <source>
        <dbReference type="Proteomes" id="UP000029999"/>
    </source>
</evidence>
<keyword evidence="2 5" id="KW-0132">Cell division</keyword>
<protein>
    <recommendedName>
        <fullName evidence="5">Nucleoid occlusion factor SlmA</fullName>
    </recommendedName>
</protein>
<feature type="domain" description="HTH tetR-type" evidence="7">
    <location>
        <begin position="14"/>
        <end position="74"/>
    </location>
</feature>
<keyword evidence="1 5" id="KW-0963">Cytoplasm</keyword>
<dbReference type="HAMAP" id="MF_01839">
    <property type="entry name" value="NO_factor_SlmA"/>
    <property type="match status" value="1"/>
</dbReference>